<dbReference type="InterPro" id="IPR011990">
    <property type="entry name" value="TPR-like_helical_dom_sf"/>
</dbReference>
<dbReference type="Pfam" id="PF12771">
    <property type="entry name" value="SusD-like_2"/>
    <property type="match status" value="1"/>
</dbReference>
<evidence type="ECO:0000313" key="2">
    <source>
        <dbReference type="Proteomes" id="UP001310022"/>
    </source>
</evidence>
<evidence type="ECO:0008006" key="3">
    <source>
        <dbReference type="Google" id="ProtNLM"/>
    </source>
</evidence>
<sequence>MFKNNRFIAAALALVLGMSSCTDRFKDINTDKNDPTVVSPGALLGNVIFEAGKTISDRNMDIMTDVVQYSSGKIGGQRSFANFNWSPDTGEDLWDMIYLNMTNVRDMNEKAAALDQKAYEGAALVMEAYLMSLATDAFGDVPYNEAWSLESNILRPSYDTQELIYDSLLVKLDRANQLFANDEIGMITGGDFIFDGDVEAWRGFGNALQLRLLARIIKQDPAQINKFAEVAKRPLLTSNAMYTFSGVAPDLSPVSLWRETDFNLRRLSVTMAELMNDLNDPRRSAYYERPSGETEWVGCPIGYTIAQFDNDKNNPRYATLNQSFLNNGAYANATFMSYAEQEFLLAEAVLNDWISGDAEIHYNRAVTSSIEFWNNYGANGLSAAEYLAQPTVAFTGELEQILTQKYIAQFANPYEAWFDYQRTGFPSLQLDHTAKINNGDHPAKRFMYPSFEAMSNHDNMRAAIDRTMGGVDNINASIWWSK</sequence>
<keyword evidence="2" id="KW-1185">Reference proteome</keyword>
<proteinExistence type="predicted"/>
<organism evidence="1 2">
    <name type="scientific">Persicobacter diffluens</name>
    <dbReference type="NCBI Taxonomy" id="981"/>
    <lineage>
        <taxon>Bacteria</taxon>
        <taxon>Pseudomonadati</taxon>
        <taxon>Bacteroidota</taxon>
        <taxon>Cytophagia</taxon>
        <taxon>Cytophagales</taxon>
        <taxon>Persicobacteraceae</taxon>
        <taxon>Persicobacter</taxon>
    </lineage>
</organism>
<name>A0AAN5ANH6_9BACT</name>
<dbReference type="InterPro" id="IPR041662">
    <property type="entry name" value="SusD-like_2"/>
</dbReference>
<protein>
    <recommendedName>
        <fullName evidence="3">SusD/RagB family nutrient-binding outer membrane lipoprotein</fullName>
    </recommendedName>
</protein>
<dbReference type="RefSeq" id="WP_338238094.1">
    <property type="nucleotide sequence ID" value="NZ_BQKE01000002.1"/>
</dbReference>
<dbReference type="Gene3D" id="1.25.40.390">
    <property type="match status" value="1"/>
</dbReference>
<gene>
    <name evidence="1" type="ORF">PEDI_34150</name>
</gene>
<dbReference type="EMBL" id="BQKE01000002">
    <property type="protein sequence ID" value="GJM62863.1"/>
    <property type="molecule type" value="Genomic_DNA"/>
</dbReference>
<comment type="caution">
    <text evidence="1">The sequence shown here is derived from an EMBL/GenBank/DDBJ whole genome shotgun (WGS) entry which is preliminary data.</text>
</comment>
<dbReference type="Proteomes" id="UP001310022">
    <property type="component" value="Unassembled WGS sequence"/>
</dbReference>
<dbReference type="PROSITE" id="PS51257">
    <property type="entry name" value="PROKAR_LIPOPROTEIN"/>
    <property type="match status" value="1"/>
</dbReference>
<accession>A0AAN5ANH6</accession>
<dbReference type="SUPFAM" id="SSF48452">
    <property type="entry name" value="TPR-like"/>
    <property type="match status" value="1"/>
</dbReference>
<reference evidence="1 2" key="1">
    <citation type="submission" date="2021-12" db="EMBL/GenBank/DDBJ databases">
        <title>Genome sequencing of bacteria with rrn-lacking chromosome and rrn-plasmid.</title>
        <authorList>
            <person name="Anda M."/>
            <person name="Iwasaki W."/>
        </authorList>
    </citation>
    <scope>NUCLEOTIDE SEQUENCE [LARGE SCALE GENOMIC DNA]</scope>
    <source>
        <strain evidence="1 2">NBRC 15940</strain>
    </source>
</reference>
<dbReference type="AlphaFoldDB" id="A0AAN5ANH6"/>
<evidence type="ECO:0000313" key="1">
    <source>
        <dbReference type="EMBL" id="GJM62863.1"/>
    </source>
</evidence>